<comment type="caution">
    <text evidence="28">The sequence shown here is derived from an EMBL/GenBank/DDBJ whole genome shotgun (WGS) entry which is preliminary data.</text>
</comment>
<feature type="compositionally biased region" description="Polar residues" evidence="23">
    <location>
        <begin position="949"/>
        <end position="958"/>
    </location>
</feature>
<name>A0A8J2WAD5_9CRUS</name>
<dbReference type="GO" id="GO:0046872">
    <property type="term" value="F:metal ion binding"/>
    <property type="evidence" value="ECO:0007669"/>
    <property type="project" value="UniProtKB-KW"/>
</dbReference>
<dbReference type="FunFam" id="2.60.40.10:FF:003370">
    <property type="entry name" value="Receptor protein-tyrosine kinase"/>
    <property type="match status" value="1"/>
</dbReference>
<organism evidence="28 29">
    <name type="scientific">Daphnia galeata</name>
    <dbReference type="NCBI Taxonomy" id="27404"/>
    <lineage>
        <taxon>Eukaryota</taxon>
        <taxon>Metazoa</taxon>
        <taxon>Ecdysozoa</taxon>
        <taxon>Arthropoda</taxon>
        <taxon>Crustacea</taxon>
        <taxon>Branchiopoda</taxon>
        <taxon>Diplostraca</taxon>
        <taxon>Cladocera</taxon>
        <taxon>Anomopoda</taxon>
        <taxon>Daphniidae</taxon>
        <taxon>Daphnia</taxon>
    </lineage>
</organism>
<dbReference type="CDD" id="cd00192">
    <property type="entry name" value="PTKc"/>
    <property type="match status" value="1"/>
</dbReference>
<dbReference type="GO" id="GO:0005886">
    <property type="term" value="C:plasma membrane"/>
    <property type="evidence" value="ECO:0007669"/>
    <property type="project" value="UniProtKB-SubCell"/>
</dbReference>
<dbReference type="Pfam" id="PF07714">
    <property type="entry name" value="PK_Tyr_Ser-Thr"/>
    <property type="match status" value="1"/>
</dbReference>
<comment type="catalytic activity">
    <reaction evidence="17">
        <text>L-tyrosyl-[protein] + ATP = O-phospho-L-tyrosyl-[protein] + ADP + H(+)</text>
        <dbReference type="Rhea" id="RHEA:10596"/>
        <dbReference type="Rhea" id="RHEA-COMP:10136"/>
        <dbReference type="Rhea" id="RHEA-COMP:20101"/>
        <dbReference type="ChEBI" id="CHEBI:15378"/>
        <dbReference type="ChEBI" id="CHEBI:30616"/>
        <dbReference type="ChEBI" id="CHEBI:46858"/>
        <dbReference type="ChEBI" id="CHEBI:61978"/>
        <dbReference type="ChEBI" id="CHEBI:456216"/>
        <dbReference type="EC" id="2.7.10.1"/>
    </reaction>
</comment>
<keyword evidence="7 19" id="KW-0547">Nucleotide-binding</keyword>
<dbReference type="EMBL" id="CAKKLH010000310">
    <property type="protein sequence ID" value="CAH0111113.1"/>
    <property type="molecule type" value="Genomic_DNA"/>
</dbReference>
<dbReference type="SMART" id="SM00408">
    <property type="entry name" value="IGc2"/>
    <property type="match status" value="3"/>
</dbReference>
<feature type="binding site" evidence="19 22">
    <location>
        <position position="812"/>
    </location>
    <ligand>
        <name>ATP</name>
        <dbReference type="ChEBI" id="CHEBI:30616"/>
    </ligand>
</feature>
<evidence type="ECO:0000256" key="3">
    <source>
        <dbReference type="ARBA" id="ARBA00022475"/>
    </source>
</evidence>
<keyword evidence="10 24" id="KW-1133">Transmembrane helix</keyword>
<evidence type="ECO:0000256" key="7">
    <source>
        <dbReference type="ARBA" id="ARBA00022741"/>
    </source>
</evidence>
<protein>
    <recommendedName>
        <fullName evidence="2">receptor protein-tyrosine kinase</fullName>
        <ecNumber evidence="2">2.7.10.1</ecNumber>
    </recommendedName>
</protein>
<dbReference type="GO" id="GO:0007169">
    <property type="term" value="P:cell surface receptor protein tyrosine kinase signaling pathway"/>
    <property type="evidence" value="ECO:0007669"/>
    <property type="project" value="InterPro"/>
</dbReference>
<dbReference type="PANTHER" id="PTHR24416">
    <property type="entry name" value="TYROSINE-PROTEIN KINASE RECEPTOR"/>
    <property type="match status" value="1"/>
</dbReference>
<keyword evidence="3" id="KW-1003">Cell membrane</keyword>
<feature type="domain" description="Ig-like" evidence="27">
    <location>
        <begin position="265"/>
        <end position="358"/>
    </location>
</feature>
<evidence type="ECO:0000256" key="9">
    <source>
        <dbReference type="ARBA" id="ARBA00022840"/>
    </source>
</evidence>
<feature type="binding site" evidence="20">
    <location>
        <position position="1005"/>
    </location>
    <ligand>
        <name>Mg(2+)</name>
        <dbReference type="ChEBI" id="CHEBI:18420"/>
    </ligand>
</feature>
<dbReference type="SUPFAM" id="SSF56112">
    <property type="entry name" value="Protein kinase-like (PK-like)"/>
    <property type="match status" value="1"/>
</dbReference>
<dbReference type="PIRSF" id="PIRSF000615">
    <property type="entry name" value="TyrPK_CSF1-R"/>
    <property type="match status" value="1"/>
</dbReference>
<dbReference type="InterPro" id="IPR001824">
    <property type="entry name" value="Tyr_kinase_rcpt_3_CS"/>
</dbReference>
<keyword evidence="14" id="KW-0675">Receptor</keyword>
<evidence type="ECO:0000256" key="23">
    <source>
        <dbReference type="SAM" id="MobiDB-lite"/>
    </source>
</evidence>
<gene>
    <name evidence="28" type="ORF">DGAL_LOCUS14723</name>
</gene>
<comment type="subcellular location">
    <subcellularLocation>
        <location evidence="1">Cell membrane</location>
        <topology evidence="1">Single-pass type I membrane protein</topology>
    </subcellularLocation>
</comment>
<dbReference type="OrthoDB" id="1668230at2759"/>
<evidence type="ECO:0000256" key="11">
    <source>
        <dbReference type="ARBA" id="ARBA00023136"/>
    </source>
</evidence>
<keyword evidence="15" id="KW-0325">Glycoprotein</keyword>
<dbReference type="AlphaFoldDB" id="A0A8J2WAD5"/>
<keyword evidence="8" id="KW-0418">Kinase</keyword>
<dbReference type="InterPro" id="IPR017441">
    <property type="entry name" value="Protein_kinase_ATP_BS"/>
</dbReference>
<evidence type="ECO:0000256" key="2">
    <source>
        <dbReference type="ARBA" id="ARBA00011902"/>
    </source>
</evidence>
<dbReference type="SMART" id="SM00409">
    <property type="entry name" value="IG"/>
    <property type="match status" value="6"/>
</dbReference>
<dbReference type="PROSITE" id="PS00107">
    <property type="entry name" value="PROTEIN_KINASE_ATP"/>
    <property type="match status" value="1"/>
</dbReference>
<dbReference type="PANTHER" id="PTHR24416:SF600">
    <property type="entry name" value="PDGF- AND VEGF-RECEPTOR RELATED, ISOFORM J"/>
    <property type="match status" value="1"/>
</dbReference>
<keyword evidence="25" id="KW-0732">Signal</keyword>
<evidence type="ECO:0000256" key="20">
    <source>
        <dbReference type="PIRSR" id="PIRSR000615-3"/>
    </source>
</evidence>
<dbReference type="Pfam" id="PF07679">
    <property type="entry name" value="I-set"/>
    <property type="match status" value="1"/>
</dbReference>
<dbReference type="InterPro" id="IPR003598">
    <property type="entry name" value="Ig_sub2"/>
</dbReference>
<accession>A0A8J2WAD5</accession>
<feature type="binding site" evidence="19">
    <location>
        <begin position="783"/>
        <end position="790"/>
    </location>
    <ligand>
        <name>ATP</name>
        <dbReference type="ChEBI" id="CHEBI:30616"/>
    </ligand>
</feature>
<dbReference type="InterPro" id="IPR013783">
    <property type="entry name" value="Ig-like_fold"/>
</dbReference>
<feature type="signal peptide" evidence="25">
    <location>
        <begin position="1"/>
        <end position="18"/>
    </location>
</feature>
<feature type="binding site" evidence="20">
    <location>
        <position position="1018"/>
    </location>
    <ligand>
        <name>Mg(2+)</name>
        <dbReference type="ChEBI" id="CHEBI:18420"/>
    </ligand>
</feature>
<dbReference type="InterPro" id="IPR000719">
    <property type="entry name" value="Prot_kinase_dom"/>
</dbReference>
<dbReference type="FunFam" id="1.10.510.10:FF:000554">
    <property type="entry name" value="Predicted protein"/>
    <property type="match status" value="1"/>
</dbReference>
<evidence type="ECO:0000256" key="5">
    <source>
        <dbReference type="ARBA" id="ARBA00022679"/>
    </source>
</evidence>
<evidence type="ECO:0000256" key="13">
    <source>
        <dbReference type="ARBA" id="ARBA00023157"/>
    </source>
</evidence>
<evidence type="ECO:0000256" key="17">
    <source>
        <dbReference type="ARBA" id="ARBA00051243"/>
    </source>
</evidence>
<evidence type="ECO:0000256" key="25">
    <source>
        <dbReference type="SAM" id="SignalP"/>
    </source>
</evidence>
<keyword evidence="16" id="KW-0393">Immunoglobulin domain</keyword>
<feature type="chain" id="PRO_5035321741" description="receptor protein-tyrosine kinase" evidence="25">
    <location>
        <begin position="19"/>
        <end position="1190"/>
    </location>
</feature>
<dbReference type="InterPro" id="IPR008266">
    <property type="entry name" value="Tyr_kinase_AS"/>
</dbReference>
<evidence type="ECO:0000256" key="22">
    <source>
        <dbReference type="PROSITE-ProRule" id="PRU10141"/>
    </source>
</evidence>
<feature type="binding site" evidence="19">
    <location>
        <position position="1004"/>
    </location>
    <ligand>
        <name>ATP</name>
        <dbReference type="ChEBI" id="CHEBI:30616"/>
    </ligand>
</feature>
<dbReference type="Gene3D" id="1.10.510.10">
    <property type="entry name" value="Transferase(Phosphotransferase) domain 1"/>
    <property type="match status" value="1"/>
</dbReference>
<keyword evidence="20" id="KW-0460">Magnesium</keyword>
<feature type="region of interest" description="Disordered" evidence="23">
    <location>
        <begin position="949"/>
        <end position="968"/>
    </location>
</feature>
<keyword evidence="9 19" id="KW-0067">ATP-binding</keyword>
<evidence type="ECO:0000256" key="21">
    <source>
        <dbReference type="PIRSR" id="PIRSR000615-4"/>
    </source>
</evidence>
<dbReference type="InterPro" id="IPR007110">
    <property type="entry name" value="Ig-like_dom"/>
</dbReference>
<dbReference type="FunFam" id="3.30.200.20:FF:000776">
    <property type="entry name" value="Flk-1 receptor"/>
    <property type="match status" value="1"/>
</dbReference>
<evidence type="ECO:0000256" key="8">
    <source>
        <dbReference type="ARBA" id="ARBA00022777"/>
    </source>
</evidence>
<keyword evidence="4" id="KW-0597">Phosphoprotein</keyword>
<reference evidence="28" key="1">
    <citation type="submission" date="2021-11" db="EMBL/GenBank/DDBJ databases">
        <authorList>
            <person name="Schell T."/>
        </authorList>
    </citation>
    <scope>NUCLEOTIDE SEQUENCE</scope>
    <source>
        <strain evidence="28">M5</strain>
    </source>
</reference>
<keyword evidence="5" id="KW-0808">Transferase</keyword>
<dbReference type="InterPro" id="IPR011009">
    <property type="entry name" value="Kinase-like_dom_sf"/>
</dbReference>
<dbReference type="EC" id="2.7.10.1" evidence="2"/>
<evidence type="ECO:0000256" key="12">
    <source>
        <dbReference type="ARBA" id="ARBA00023137"/>
    </source>
</evidence>
<dbReference type="InterPro" id="IPR013098">
    <property type="entry name" value="Ig_I-set"/>
</dbReference>
<proteinExistence type="predicted"/>
<evidence type="ECO:0000259" key="27">
    <source>
        <dbReference type="PROSITE" id="PS50835"/>
    </source>
</evidence>
<keyword evidence="6 24" id="KW-0812">Transmembrane</keyword>
<dbReference type="PROSITE" id="PS50835">
    <property type="entry name" value="IG_LIKE"/>
    <property type="match status" value="2"/>
</dbReference>
<evidence type="ECO:0000256" key="15">
    <source>
        <dbReference type="ARBA" id="ARBA00023180"/>
    </source>
</evidence>
<dbReference type="GO" id="GO:0004714">
    <property type="term" value="F:transmembrane receptor protein tyrosine kinase activity"/>
    <property type="evidence" value="ECO:0007669"/>
    <property type="project" value="UniProtKB-EC"/>
</dbReference>
<dbReference type="PROSITE" id="PS50011">
    <property type="entry name" value="PROTEIN_KINASE_DOM"/>
    <property type="match status" value="1"/>
</dbReference>
<feature type="domain" description="Protein kinase" evidence="26">
    <location>
        <begin position="776"/>
        <end position="1136"/>
    </location>
</feature>
<evidence type="ECO:0000256" key="4">
    <source>
        <dbReference type="ARBA" id="ARBA00022553"/>
    </source>
</evidence>
<feature type="active site" description="Proton acceptor" evidence="18">
    <location>
        <position position="1000"/>
    </location>
</feature>
<evidence type="ECO:0000259" key="26">
    <source>
        <dbReference type="PROSITE" id="PS50011"/>
    </source>
</evidence>
<dbReference type="InterPro" id="IPR036179">
    <property type="entry name" value="Ig-like_dom_sf"/>
</dbReference>
<evidence type="ECO:0000256" key="18">
    <source>
        <dbReference type="PIRSR" id="PIRSR000615-1"/>
    </source>
</evidence>
<dbReference type="InterPro" id="IPR001245">
    <property type="entry name" value="Ser-Thr/Tyr_kinase_cat_dom"/>
</dbReference>
<feature type="site" description="Important for interaction with phosphotyrosine-binding proteins" evidence="21">
    <location>
        <position position="1144"/>
    </location>
</feature>
<keyword evidence="12" id="KW-0829">Tyrosine-protein kinase</keyword>
<evidence type="ECO:0000256" key="14">
    <source>
        <dbReference type="ARBA" id="ARBA00023170"/>
    </source>
</evidence>
<dbReference type="Gene3D" id="3.30.200.20">
    <property type="entry name" value="Phosphorylase Kinase, domain 1"/>
    <property type="match status" value="1"/>
</dbReference>
<sequence>MWITFIIFGLLTSFTCQGQQIAAPAELLVQSGEDFIRTCTVPLSRGLNITCTLPVSGSGTSSDTSTQRHNEATLYLRKLSNLKDRMTMTYHLDPILEVITATMIIRNASYLDTGYYGCRLNNSVSKFNETYIFVHPSHIVHNSESGDVTDDLLLPTLDVYVFEEGKTNQFHLPFKPTHPDVKLYLSRKIKNHWIEVFSSEYNGSENEIWTWDKHRGLAISRAKMDQTKGVYWCDAFLDGRTTTRYFRIFVTPNNEDHSRLDSRRPHIKNAVEYLIFPSGSSFILKCRIGIDESHNYNITWMVPKQVQNQNYSVIWETSASHRSAILGVSDIRFLYTGNYTCHRSDAHHLFANQYVFVSDAQNLLLPIERSFIFNETQRAVLPCRPTHPDVVVSLQIEGTTSRGKENITLYPLQDDRGRSGDWLYSKFQGFQTRKNASRSTAGRKYLCRGTRFGQENNHFIDITVADIKLYVIGDPSNYAAIVHGDDVTLRCDTYQGYSSITWHPPTGPSQTIEINSQQYPAGISNVFQTPTKAQRLQPEVYTTELRWGNISKSATGFYECRYTDSRRRNVAVQFYHMIVQEAQAPRLKSKLSKKKQKKTIVEIKEGKEASLECHLEEGAPTPTVSWFKNDVLLDKLTPENGLTFNESKINGTLRFYLHLAHVDSTQEGEYTCQFENRLGSDNQTFQLYIDDNGGFNGARIAIIVVLIIILILLMLVARIFYVRFSGHKTHNATDIAKVLEPLLAGNPERINRKLPLDGQSELLPYDKTWEFPRERLKIGKQLGAGCFGRVLKGQAEGIIPGEESKTEIVAVKMVRSYADLNALASLVSELKILIHLGSHLNIVNLLGACTDVSTGDFLVIVEYCHFGNLLNHLLANRHCYNDQVDENGELTPLNPSFQNRISCGESDYLHMGTPALALAPIPVKSERKRSRKETTDYLTMLLTNRGSVSFTRAPQGQPNDEDGSDVPINQPFSTRDLICWSFQIARGMDYLSGRNVIHGDLAARNVLLAANGVVKIADFGLSRKVYQDSNYKKKGEGMLPVKWMALESLTDRIFSSQSDVWAFGITMWEIFSLGKTPYPDMEDIGGLMQHLECGGRMVIPRNCPNGVAQIILRCWKADPNVRPTFANLEHMLGDWMEESVRTNYIDLNDPYNRRNAERFGSLVDEFMSLESSTNQQQSTSAAYVNVQQEV</sequence>
<dbReference type="Proteomes" id="UP000789390">
    <property type="component" value="Unassembled WGS sequence"/>
</dbReference>
<evidence type="ECO:0000256" key="1">
    <source>
        <dbReference type="ARBA" id="ARBA00004251"/>
    </source>
</evidence>
<evidence type="ECO:0000256" key="19">
    <source>
        <dbReference type="PIRSR" id="PIRSR000615-2"/>
    </source>
</evidence>
<dbReference type="PROSITE" id="PS00240">
    <property type="entry name" value="RECEPTOR_TYR_KIN_III"/>
    <property type="match status" value="1"/>
</dbReference>
<evidence type="ECO:0000256" key="10">
    <source>
        <dbReference type="ARBA" id="ARBA00022989"/>
    </source>
</evidence>
<keyword evidence="11 24" id="KW-0472">Membrane</keyword>
<evidence type="ECO:0000256" key="16">
    <source>
        <dbReference type="ARBA" id="ARBA00023319"/>
    </source>
</evidence>
<feature type="domain" description="Ig-like" evidence="27">
    <location>
        <begin position="585"/>
        <end position="690"/>
    </location>
</feature>
<evidence type="ECO:0000256" key="6">
    <source>
        <dbReference type="ARBA" id="ARBA00022692"/>
    </source>
</evidence>
<dbReference type="PROSITE" id="PS00109">
    <property type="entry name" value="PROTEIN_KINASE_TYR"/>
    <property type="match status" value="1"/>
</dbReference>
<keyword evidence="13" id="KW-1015">Disulfide bond</keyword>
<keyword evidence="29" id="KW-1185">Reference proteome</keyword>
<dbReference type="GO" id="GO:0005524">
    <property type="term" value="F:ATP binding"/>
    <property type="evidence" value="ECO:0007669"/>
    <property type="project" value="UniProtKB-UniRule"/>
</dbReference>
<evidence type="ECO:0000313" key="29">
    <source>
        <dbReference type="Proteomes" id="UP000789390"/>
    </source>
</evidence>
<keyword evidence="20" id="KW-0479">Metal-binding</keyword>
<evidence type="ECO:0000256" key="24">
    <source>
        <dbReference type="SAM" id="Phobius"/>
    </source>
</evidence>
<dbReference type="Gene3D" id="2.60.40.10">
    <property type="entry name" value="Immunoglobulins"/>
    <property type="match status" value="6"/>
</dbReference>
<feature type="transmembrane region" description="Helical" evidence="24">
    <location>
        <begin position="700"/>
        <end position="721"/>
    </location>
</feature>
<dbReference type="GO" id="GO:0043235">
    <property type="term" value="C:receptor complex"/>
    <property type="evidence" value="ECO:0007669"/>
    <property type="project" value="TreeGrafter"/>
</dbReference>
<dbReference type="SUPFAM" id="SSF48726">
    <property type="entry name" value="Immunoglobulin"/>
    <property type="match status" value="3"/>
</dbReference>
<evidence type="ECO:0000313" key="28">
    <source>
        <dbReference type="EMBL" id="CAH0111113.1"/>
    </source>
</evidence>
<dbReference type="InterPro" id="IPR050122">
    <property type="entry name" value="RTK"/>
</dbReference>
<dbReference type="InterPro" id="IPR003599">
    <property type="entry name" value="Ig_sub"/>
</dbReference>